<dbReference type="Gene3D" id="3.30.10.20">
    <property type="match status" value="4"/>
</dbReference>
<dbReference type="Pfam" id="PF03793">
    <property type="entry name" value="PASTA"/>
    <property type="match status" value="3"/>
</dbReference>
<feature type="domain" description="PASTA" evidence="12">
    <location>
        <begin position="437"/>
        <end position="503"/>
    </location>
</feature>
<comment type="caution">
    <text evidence="13">The sequence shown here is derived from an EMBL/GenBank/DDBJ whole genome shotgun (WGS) entry which is preliminary data.</text>
</comment>
<organism evidence="13 14">
    <name type="scientific">Herbiconiux moechotypicola</name>
    <dbReference type="NCBI Taxonomy" id="637393"/>
    <lineage>
        <taxon>Bacteria</taxon>
        <taxon>Bacillati</taxon>
        <taxon>Actinomycetota</taxon>
        <taxon>Actinomycetes</taxon>
        <taxon>Micrococcales</taxon>
        <taxon>Microbacteriaceae</taxon>
        <taxon>Herbiconiux</taxon>
    </lineage>
</organism>
<evidence type="ECO:0000256" key="7">
    <source>
        <dbReference type="ARBA" id="ARBA00047899"/>
    </source>
</evidence>
<evidence type="ECO:0000313" key="13">
    <source>
        <dbReference type="EMBL" id="GAA2238066.1"/>
    </source>
</evidence>
<keyword evidence="6" id="KW-0067">ATP-binding</keyword>
<dbReference type="PANTHER" id="PTHR43289:SF34">
    <property type="entry name" value="SERINE_THREONINE-PROTEIN KINASE YBDM-RELATED"/>
    <property type="match status" value="1"/>
</dbReference>
<sequence>MHGSLSRLVGVTSAPPDPMIGRLIDGRYRVTSRIARGGMATVYIAMDLRLERQVAIKIMHGHLADDAVFKERFVQEARSAARLAHPNVVNVFDQGQDSDMAYLVMEYLPGVTLRDLLKERRSLTTEQTIDVMDAVLGGLAAAHKAGIVHRDLKPENVLMADDGRIKISDFGLARAVSANTATGQALLGTIAYLSPELLTRGTADARSDIYAAGIMMYEMLVGAQPYVGEQPMAIAFQHANDQMPTPSAANASVPEQLDDLVLWATAKDPADRPTDAREMLDRLRDAEAEIVSTRPSATTGRTAVIPAAGFDAELDNAQTQVLESRRRTSAMTTVLNPNPPGTGQPGGPGVAGSGSGAAGSPPPASEGPFGPFGGTGDTTAFSTKLAPPAGGVKQASAKSKVVTKAAKRRRRGFWIAAIIVVVAALVGGAGWYFGAGPGAYTTVPTVAGAAPAEAEATLQGVGFTTRQVPTPSLDVAAGTVIGTDPPGESSAPNGSAIDVLVSTGPAMKAVPEGLAGMDEATAKATLEAVPFAVTDSQRRFDDGVAAGIVMAALGSDGNLLGTEYPEMQPVTLVVSMGAVPDVVGQTLEEAVATLQGVELVGAEGAHEFNDDIPEGQVYEAVRTTDPVHPGDTITLNISRGPEPVAIPSVVGLTWDEAKPQLEAAGFSLSYPPIGDIPGTGGLLKVTALSPDGGTSAPRGSTISVSLGL</sequence>
<feature type="transmembrane region" description="Helical" evidence="10">
    <location>
        <begin position="413"/>
        <end position="434"/>
    </location>
</feature>
<dbReference type="CDD" id="cd14014">
    <property type="entry name" value="STKc_PknB_like"/>
    <property type="match status" value="1"/>
</dbReference>
<keyword evidence="10" id="KW-1133">Transmembrane helix</keyword>
<dbReference type="SMART" id="SM00740">
    <property type="entry name" value="PASTA"/>
    <property type="match status" value="3"/>
</dbReference>
<dbReference type="NCBIfam" id="NF033483">
    <property type="entry name" value="PknB_PASTA_kin"/>
    <property type="match status" value="1"/>
</dbReference>
<accession>A0ABP5QJX4</accession>
<keyword evidence="2" id="KW-0723">Serine/threonine-protein kinase</keyword>
<dbReference type="CDD" id="cd06577">
    <property type="entry name" value="PASTA_pknB"/>
    <property type="match status" value="4"/>
</dbReference>
<dbReference type="Proteomes" id="UP001500929">
    <property type="component" value="Unassembled WGS sequence"/>
</dbReference>
<evidence type="ECO:0000256" key="8">
    <source>
        <dbReference type="ARBA" id="ARBA00048679"/>
    </source>
</evidence>
<keyword evidence="10" id="KW-0812">Transmembrane</keyword>
<dbReference type="PROSITE" id="PS51178">
    <property type="entry name" value="PASTA"/>
    <property type="match status" value="3"/>
</dbReference>
<evidence type="ECO:0000259" key="12">
    <source>
        <dbReference type="PROSITE" id="PS51178"/>
    </source>
</evidence>
<evidence type="ECO:0000313" key="14">
    <source>
        <dbReference type="Proteomes" id="UP001500929"/>
    </source>
</evidence>
<feature type="domain" description="Protein kinase" evidence="11">
    <location>
        <begin position="28"/>
        <end position="284"/>
    </location>
</feature>
<evidence type="ECO:0000256" key="10">
    <source>
        <dbReference type="SAM" id="Phobius"/>
    </source>
</evidence>
<dbReference type="InterPro" id="IPR000719">
    <property type="entry name" value="Prot_kinase_dom"/>
</dbReference>
<dbReference type="PANTHER" id="PTHR43289">
    <property type="entry name" value="MITOGEN-ACTIVATED PROTEIN KINASE KINASE KINASE 20-RELATED"/>
    <property type="match status" value="1"/>
</dbReference>
<feature type="domain" description="PASTA" evidence="12">
    <location>
        <begin position="573"/>
        <end position="639"/>
    </location>
</feature>
<evidence type="ECO:0000256" key="9">
    <source>
        <dbReference type="SAM" id="MobiDB-lite"/>
    </source>
</evidence>
<keyword evidence="4" id="KW-0547">Nucleotide-binding</keyword>
<dbReference type="GO" id="GO:0016301">
    <property type="term" value="F:kinase activity"/>
    <property type="evidence" value="ECO:0007669"/>
    <property type="project" value="UniProtKB-KW"/>
</dbReference>
<feature type="region of interest" description="Disordered" evidence="9">
    <location>
        <begin position="325"/>
        <end position="379"/>
    </location>
</feature>
<feature type="compositionally biased region" description="Gly residues" evidence="9">
    <location>
        <begin position="343"/>
        <end position="357"/>
    </location>
</feature>
<dbReference type="SUPFAM" id="SSF56112">
    <property type="entry name" value="Protein kinase-like (PK-like)"/>
    <property type="match status" value="1"/>
</dbReference>
<reference evidence="14" key="1">
    <citation type="journal article" date="2019" name="Int. J. Syst. Evol. Microbiol.">
        <title>The Global Catalogue of Microorganisms (GCM) 10K type strain sequencing project: providing services to taxonomists for standard genome sequencing and annotation.</title>
        <authorList>
            <consortium name="The Broad Institute Genomics Platform"/>
            <consortium name="The Broad Institute Genome Sequencing Center for Infectious Disease"/>
            <person name="Wu L."/>
            <person name="Ma J."/>
        </authorList>
    </citation>
    <scope>NUCLEOTIDE SEQUENCE [LARGE SCALE GENOMIC DNA]</scope>
    <source>
        <strain evidence="14">JCM 16117</strain>
    </source>
</reference>
<feature type="domain" description="PASTA" evidence="12">
    <location>
        <begin position="640"/>
        <end position="708"/>
    </location>
</feature>
<protein>
    <recommendedName>
        <fullName evidence="1">non-specific serine/threonine protein kinase</fullName>
        <ecNumber evidence="1">2.7.11.1</ecNumber>
    </recommendedName>
</protein>
<comment type="catalytic activity">
    <reaction evidence="8">
        <text>L-seryl-[protein] + ATP = O-phospho-L-seryl-[protein] + ADP + H(+)</text>
        <dbReference type="Rhea" id="RHEA:17989"/>
        <dbReference type="Rhea" id="RHEA-COMP:9863"/>
        <dbReference type="Rhea" id="RHEA-COMP:11604"/>
        <dbReference type="ChEBI" id="CHEBI:15378"/>
        <dbReference type="ChEBI" id="CHEBI:29999"/>
        <dbReference type="ChEBI" id="CHEBI:30616"/>
        <dbReference type="ChEBI" id="CHEBI:83421"/>
        <dbReference type="ChEBI" id="CHEBI:456216"/>
        <dbReference type="EC" id="2.7.11.1"/>
    </reaction>
</comment>
<gene>
    <name evidence="13" type="primary">pknB_3</name>
    <name evidence="13" type="ORF">GCM10009851_23900</name>
</gene>
<keyword evidence="3" id="KW-0808">Transferase</keyword>
<keyword evidence="14" id="KW-1185">Reference proteome</keyword>
<evidence type="ECO:0000256" key="3">
    <source>
        <dbReference type="ARBA" id="ARBA00022679"/>
    </source>
</evidence>
<dbReference type="EMBL" id="BAAAQY010000006">
    <property type="protein sequence ID" value="GAA2238066.1"/>
    <property type="molecule type" value="Genomic_DNA"/>
</dbReference>
<keyword evidence="5 13" id="KW-0418">Kinase</keyword>
<proteinExistence type="predicted"/>
<dbReference type="Gene3D" id="3.30.200.20">
    <property type="entry name" value="Phosphorylase Kinase, domain 1"/>
    <property type="match status" value="1"/>
</dbReference>
<dbReference type="EC" id="2.7.11.1" evidence="1"/>
<evidence type="ECO:0000256" key="6">
    <source>
        <dbReference type="ARBA" id="ARBA00022840"/>
    </source>
</evidence>
<comment type="catalytic activity">
    <reaction evidence="7">
        <text>L-threonyl-[protein] + ATP = O-phospho-L-threonyl-[protein] + ADP + H(+)</text>
        <dbReference type="Rhea" id="RHEA:46608"/>
        <dbReference type="Rhea" id="RHEA-COMP:11060"/>
        <dbReference type="Rhea" id="RHEA-COMP:11605"/>
        <dbReference type="ChEBI" id="CHEBI:15378"/>
        <dbReference type="ChEBI" id="CHEBI:30013"/>
        <dbReference type="ChEBI" id="CHEBI:30616"/>
        <dbReference type="ChEBI" id="CHEBI:61977"/>
        <dbReference type="ChEBI" id="CHEBI:456216"/>
        <dbReference type="EC" id="2.7.11.1"/>
    </reaction>
</comment>
<dbReference type="PROSITE" id="PS00108">
    <property type="entry name" value="PROTEIN_KINASE_ST"/>
    <property type="match status" value="1"/>
</dbReference>
<dbReference type="SMART" id="SM00220">
    <property type="entry name" value="S_TKc"/>
    <property type="match status" value="1"/>
</dbReference>
<keyword evidence="10" id="KW-0472">Membrane</keyword>
<evidence type="ECO:0000256" key="2">
    <source>
        <dbReference type="ARBA" id="ARBA00022527"/>
    </source>
</evidence>
<evidence type="ECO:0000256" key="5">
    <source>
        <dbReference type="ARBA" id="ARBA00022777"/>
    </source>
</evidence>
<dbReference type="Gene3D" id="1.10.510.10">
    <property type="entry name" value="Transferase(Phosphotransferase) domain 1"/>
    <property type="match status" value="1"/>
</dbReference>
<evidence type="ECO:0000259" key="11">
    <source>
        <dbReference type="PROSITE" id="PS50011"/>
    </source>
</evidence>
<dbReference type="Pfam" id="PF00069">
    <property type="entry name" value="Pkinase"/>
    <property type="match status" value="1"/>
</dbReference>
<dbReference type="PROSITE" id="PS50011">
    <property type="entry name" value="PROTEIN_KINASE_DOM"/>
    <property type="match status" value="1"/>
</dbReference>
<dbReference type="InterPro" id="IPR008271">
    <property type="entry name" value="Ser/Thr_kinase_AS"/>
</dbReference>
<evidence type="ECO:0000256" key="1">
    <source>
        <dbReference type="ARBA" id="ARBA00012513"/>
    </source>
</evidence>
<dbReference type="InterPro" id="IPR011009">
    <property type="entry name" value="Kinase-like_dom_sf"/>
</dbReference>
<evidence type="ECO:0000256" key="4">
    <source>
        <dbReference type="ARBA" id="ARBA00022741"/>
    </source>
</evidence>
<dbReference type="InterPro" id="IPR005543">
    <property type="entry name" value="PASTA_dom"/>
</dbReference>
<name>A0ABP5QJX4_9MICO</name>